<evidence type="ECO:0000313" key="3">
    <source>
        <dbReference type="Proteomes" id="UP000738349"/>
    </source>
</evidence>
<feature type="domain" description="GPI inositol-deacylase winged helix" evidence="1">
    <location>
        <begin position="57"/>
        <end position="132"/>
    </location>
</feature>
<dbReference type="AlphaFoldDB" id="A0A9P9DDV6"/>
<comment type="caution">
    <text evidence="2">The sequence shown here is derived from an EMBL/GenBank/DDBJ whole genome shotgun (WGS) entry which is preliminary data.</text>
</comment>
<evidence type="ECO:0000313" key="2">
    <source>
        <dbReference type="EMBL" id="KAH7117463.1"/>
    </source>
</evidence>
<dbReference type="PANTHER" id="PTHR10039:SF14">
    <property type="entry name" value="NACHT DOMAIN-CONTAINING PROTEIN"/>
    <property type="match status" value="1"/>
</dbReference>
<dbReference type="OrthoDB" id="5103607at2759"/>
<reference evidence="2" key="1">
    <citation type="journal article" date="2021" name="Nat. Commun.">
        <title>Genetic determinants of endophytism in the Arabidopsis root mycobiome.</title>
        <authorList>
            <person name="Mesny F."/>
            <person name="Miyauchi S."/>
            <person name="Thiergart T."/>
            <person name="Pickel B."/>
            <person name="Atanasova L."/>
            <person name="Karlsson M."/>
            <person name="Huettel B."/>
            <person name="Barry K.W."/>
            <person name="Haridas S."/>
            <person name="Chen C."/>
            <person name="Bauer D."/>
            <person name="Andreopoulos W."/>
            <person name="Pangilinan J."/>
            <person name="LaButti K."/>
            <person name="Riley R."/>
            <person name="Lipzen A."/>
            <person name="Clum A."/>
            <person name="Drula E."/>
            <person name="Henrissat B."/>
            <person name="Kohler A."/>
            <person name="Grigoriev I.V."/>
            <person name="Martin F.M."/>
            <person name="Hacquard S."/>
        </authorList>
    </citation>
    <scope>NUCLEOTIDE SEQUENCE</scope>
    <source>
        <strain evidence="2">MPI-CAGE-AT-0147</strain>
    </source>
</reference>
<gene>
    <name evidence="2" type="ORF">EDB81DRAFT_668252</name>
</gene>
<organism evidence="2 3">
    <name type="scientific">Dactylonectria macrodidyma</name>
    <dbReference type="NCBI Taxonomy" id="307937"/>
    <lineage>
        <taxon>Eukaryota</taxon>
        <taxon>Fungi</taxon>
        <taxon>Dikarya</taxon>
        <taxon>Ascomycota</taxon>
        <taxon>Pezizomycotina</taxon>
        <taxon>Sordariomycetes</taxon>
        <taxon>Hypocreomycetidae</taxon>
        <taxon>Hypocreales</taxon>
        <taxon>Nectriaceae</taxon>
        <taxon>Dactylonectria</taxon>
    </lineage>
</organism>
<name>A0A9P9DDV6_9HYPO</name>
<dbReference type="PANTHER" id="PTHR10039">
    <property type="entry name" value="AMELOGENIN"/>
    <property type="match status" value="1"/>
</dbReference>
<proteinExistence type="predicted"/>
<protein>
    <recommendedName>
        <fullName evidence="1">GPI inositol-deacylase winged helix domain-containing protein</fullName>
    </recommendedName>
</protein>
<dbReference type="InterPro" id="IPR054471">
    <property type="entry name" value="GPIID_WHD"/>
</dbReference>
<feature type="non-terminal residue" evidence="2">
    <location>
        <position position="1"/>
    </location>
</feature>
<dbReference type="Proteomes" id="UP000738349">
    <property type="component" value="Unassembled WGS sequence"/>
</dbReference>
<dbReference type="EMBL" id="JAGMUV010000028">
    <property type="protein sequence ID" value="KAH7117463.1"/>
    <property type="molecule type" value="Genomic_DNA"/>
</dbReference>
<dbReference type="Pfam" id="PF22939">
    <property type="entry name" value="WHD_GPIID"/>
    <property type="match status" value="1"/>
</dbReference>
<sequence length="135" mass="15028">TTPGMFLYAKIVLSNLLNSSPDQFKQELKAEHFPKGLDEAYERVVVRVFENPIEPERRTAKTILGLIICAERSLMSKEIQSRFYIDVDTEAADADRQLPLSCKHLCGSLVEVEGGRMAESGPDDVVELVHHTAGV</sequence>
<accession>A0A9P9DDV6</accession>
<evidence type="ECO:0000259" key="1">
    <source>
        <dbReference type="Pfam" id="PF22939"/>
    </source>
</evidence>
<keyword evidence="3" id="KW-1185">Reference proteome</keyword>